<feature type="transmembrane region" description="Helical" evidence="1">
    <location>
        <begin position="202"/>
        <end position="219"/>
    </location>
</feature>
<keyword evidence="1" id="KW-0472">Membrane</keyword>
<sequence>MKTLLKVINFSNNIVTASNAINTVSNSVNEDIDVNKNELKHVEENYYFFDKLVENILDSSVSTTKTVKHITQEDLKTLIFNYIDLNSSNIKNINKEDFKQEISKKIPEIYKKYIQNLKKVVKETKDINTENDKKFVESIKTHYVSSGIDGKNINITIGEENSNSKLLGIQYNNLVKTLERIKEMEKLVNENVKYYQEVVKKLNIALVATASASIVSGILGLFFPAFWIASAAVSVTSIALSIARDAMANKLDYEILRLGAYQDLIKGIDKSEGNPGSTIWSYISGVVIQPQLTLYSTLVDQSYKNILSKGLKFSKWKEISKFSKTTGSLGVVLAGVDLGLSIYDLTESDKKLNEINKFNDELLSEINKMESLVVGYRNKGVKWVVVNETKQEGEYWNGGTGGLNLEFKNILEDKIYTLDELLSYDASLLYSWGLIKVYNSKTNVWYIRTLPNETKKDNLG</sequence>
<accession>A0A9Q3LAB2</accession>
<protein>
    <submittedName>
        <fullName evidence="2">Uncharacterized protein</fullName>
    </submittedName>
</protein>
<dbReference type="RefSeq" id="WP_218675191.1">
    <property type="nucleotide sequence ID" value="NZ_JABZFC010000001.1"/>
</dbReference>
<gene>
    <name evidence="2" type="ORF">MADP07_00513</name>
</gene>
<comment type="caution">
    <text evidence="2">The sequence shown here is derived from an EMBL/GenBank/DDBJ whole genome shotgun (WGS) entry which is preliminary data.</text>
</comment>
<reference evidence="2" key="1">
    <citation type="journal article" date="2021" name="Genes Genomics">
        <title>Comparative genomic analysis of Mycoplasma anatis strains.</title>
        <authorList>
            <person name="Zhou Q."/>
            <person name="Mai K."/>
            <person name="Yang D."/>
            <person name="Liu J."/>
            <person name="Yan Z."/>
            <person name="Luo C."/>
            <person name="Tan Y."/>
            <person name="Cao S."/>
            <person name="Zhou Q."/>
            <person name="Chen L."/>
            <person name="Chen F."/>
        </authorList>
    </citation>
    <scope>NUCLEOTIDE SEQUENCE</scope>
    <source>
        <strain evidence="2">DP07</strain>
    </source>
</reference>
<dbReference type="AlphaFoldDB" id="A0A9Q3LAB2"/>
<evidence type="ECO:0000256" key="1">
    <source>
        <dbReference type="SAM" id="Phobius"/>
    </source>
</evidence>
<evidence type="ECO:0000313" key="2">
    <source>
        <dbReference type="EMBL" id="MBW0602780.1"/>
    </source>
</evidence>
<proteinExistence type="predicted"/>
<keyword evidence="1" id="KW-1133">Transmembrane helix</keyword>
<name>A0A9Q3LAB2_9BACT</name>
<dbReference type="Proteomes" id="UP000746160">
    <property type="component" value="Unassembled WGS sequence"/>
</dbReference>
<dbReference type="EMBL" id="JABZFG010000007">
    <property type="protein sequence ID" value="MBW0602780.1"/>
    <property type="molecule type" value="Genomic_DNA"/>
</dbReference>
<keyword evidence="1" id="KW-0812">Transmembrane</keyword>
<evidence type="ECO:0000313" key="3">
    <source>
        <dbReference type="Proteomes" id="UP000746160"/>
    </source>
</evidence>
<organism evidence="2 3">
    <name type="scientific">Mycoplasmopsis anatis</name>
    <dbReference type="NCBI Taxonomy" id="171279"/>
    <lineage>
        <taxon>Bacteria</taxon>
        <taxon>Bacillati</taxon>
        <taxon>Mycoplasmatota</taxon>
        <taxon>Mycoplasmoidales</taxon>
        <taxon>Metamycoplasmataceae</taxon>
        <taxon>Mycoplasmopsis</taxon>
    </lineage>
</organism>